<accession>A0A061FFT5</accession>
<sequence length="174" mass="21059">MASSSLRCFLRREPLKFRTRRAKHAKGREVKRKKDRERKRKRERHSKLQVIEKSPPPFLDFFVSRRTLSPLSWTRRRISVGKNSLVEMHFFDRMTIPMRRVWTGVATRLGVRKSGLLKLRKDVRSCEYEDVHVMWEMLRRNETEVGRSPRRCKKRPLSNCFEWARRAPFLCRGF</sequence>
<dbReference type="STRING" id="3641.A0A061FFT5"/>
<dbReference type="HOGENOM" id="CLU_1542812_0_0_1"/>
<dbReference type="Proteomes" id="UP000026915">
    <property type="component" value="Chromosome 8"/>
</dbReference>
<gene>
    <name evidence="2" type="ORF">TCM_034727</name>
</gene>
<dbReference type="eggNOG" id="ENOG502S74I">
    <property type="taxonomic scope" value="Eukaryota"/>
</dbReference>
<dbReference type="InParanoid" id="A0A061FFT5"/>
<name>A0A061FFT5_THECC</name>
<organism evidence="2 3">
    <name type="scientific">Theobroma cacao</name>
    <name type="common">Cacao</name>
    <name type="synonym">Cocoa</name>
    <dbReference type="NCBI Taxonomy" id="3641"/>
    <lineage>
        <taxon>Eukaryota</taxon>
        <taxon>Viridiplantae</taxon>
        <taxon>Streptophyta</taxon>
        <taxon>Embryophyta</taxon>
        <taxon>Tracheophyta</taxon>
        <taxon>Spermatophyta</taxon>
        <taxon>Magnoliopsida</taxon>
        <taxon>eudicotyledons</taxon>
        <taxon>Gunneridae</taxon>
        <taxon>Pentapetalae</taxon>
        <taxon>rosids</taxon>
        <taxon>malvids</taxon>
        <taxon>Malvales</taxon>
        <taxon>Malvaceae</taxon>
        <taxon>Byttnerioideae</taxon>
        <taxon>Theobroma</taxon>
    </lineage>
</organism>
<proteinExistence type="predicted"/>
<protein>
    <submittedName>
        <fullName evidence="2">Uncharacterized protein</fullName>
    </submittedName>
</protein>
<dbReference type="PANTHER" id="PTHR33181:SF4">
    <property type="entry name" value="OVULE PROTEIN"/>
    <property type="match status" value="1"/>
</dbReference>
<dbReference type="Gramene" id="EOY15758">
    <property type="protein sequence ID" value="EOY15758"/>
    <property type="gene ID" value="TCM_034727"/>
</dbReference>
<reference evidence="2 3" key="1">
    <citation type="journal article" date="2013" name="Genome Biol.">
        <title>The genome sequence of the most widely cultivated cacao type and its use to identify candidate genes regulating pod color.</title>
        <authorList>
            <person name="Motamayor J.C."/>
            <person name="Mockaitis K."/>
            <person name="Schmutz J."/>
            <person name="Haiminen N."/>
            <person name="Iii D.L."/>
            <person name="Cornejo O."/>
            <person name="Findley S.D."/>
            <person name="Zheng P."/>
            <person name="Utro F."/>
            <person name="Royaert S."/>
            <person name="Saski C."/>
            <person name="Jenkins J."/>
            <person name="Podicheti R."/>
            <person name="Zhao M."/>
            <person name="Scheffler B.E."/>
            <person name="Stack J.C."/>
            <person name="Feltus F.A."/>
            <person name="Mustiga G.M."/>
            <person name="Amores F."/>
            <person name="Phillips W."/>
            <person name="Marelli J.P."/>
            <person name="May G.D."/>
            <person name="Shapiro H."/>
            <person name="Ma J."/>
            <person name="Bustamante C.D."/>
            <person name="Schnell R.J."/>
            <person name="Main D."/>
            <person name="Gilbert D."/>
            <person name="Parida L."/>
            <person name="Kuhn D.N."/>
        </authorList>
    </citation>
    <scope>NUCLEOTIDE SEQUENCE [LARGE SCALE GENOMIC DNA]</scope>
    <source>
        <strain evidence="3">cv. Matina 1-6</strain>
    </source>
</reference>
<dbReference type="EMBL" id="CM001886">
    <property type="protein sequence ID" value="EOY15758.1"/>
    <property type="molecule type" value="Genomic_DNA"/>
</dbReference>
<evidence type="ECO:0000256" key="1">
    <source>
        <dbReference type="SAM" id="MobiDB-lite"/>
    </source>
</evidence>
<evidence type="ECO:0000313" key="3">
    <source>
        <dbReference type="Proteomes" id="UP000026915"/>
    </source>
</evidence>
<dbReference type="PANTHER" id="PTHR33181">
    <property type="entry name" value="OS01G0778500 PROTEIN"/>
    <property type="match status" value="1"/>
</dbReference>
<feature type="region of interest" description="Disordered" evidence="1">
    <location>
        <begin position="19"/>
        <end position="47"/>
    </location>
</feature>
<dbReference type="AlphaFoldDB" id="A0A061FFT5"/>
<evidence type="ECO:0000313" key="2">
    <source>
        <dbReference type="EMBL" id="EOY15758.1"/>
    </source>
</evidence>
<keyword evidence="3" id="KW-1185">Reference proteome</keyword>